<organism evidence="7 8">
    <name type="scientific">Saccharomonospora xinjiangensis XJ-54</name>
    <dbReference type="NCBI Taxonomy" id="882086"/>
    <lineage>
        <taxon>Bacteria</taxon>
        <taxon>Bacillati</taxon>
        <taxon>Actinomycetota</taxon>
        <taxon>Actinomycetes</taxon>
        <taxon>Pseudonocardiales</taxon>
        <taxon>Pseudonocardiaceae</taxon>
        <taxon>Saccharomonospora</taxon>
    </lineage>
</organism>
<dbReference type="PANTHER" id="PTHR23542">
    <property type="match status" value="1"/>
</dbReference>
<reference evidence="7 8" key="1">
    <citation type="submission" date="2012-01" db="EMBL/GenBank/DDBJ databases">
        <title>Improved High-Quality Draft sequence of Saccharomonospora xinjiangensis XJ-54.</title>
        <authorList>
            <consortium name="US DOE Joint Genome Institute"/>
            <person name="Lucas S."/>
            <person name="Han J."/>
            <person name="Lapidus A."/>
            <person name="Cheng J.-F."/>
            <person name="Goodwin L."/>
            <person name="Pitluck S."/>
            <person name="Peters L."/>
            <person name="Mikhailova N."/>
            <person name="Teshima H."/>
            <person name="Detter J.C."/>
            <person name="Han C."/>
            <person name="Tapia R."/>
            <person name="Land M."/>
            <person name="Hauser L."/>
            <person name="Kyrpides N."/>
            <person name="Ivanova N."/>
            <person name="Pagani I."/>
            <person name="Brambilla E.-M."/>
            <person name="Klenk H.-P."/>
            <person name="Woyke T."/>
        </authorList>
    </citation>
    <scope>NUCLEOTIDE SEQUENCE [LARGE SCALE GENOMIC DNA]</scope>
    <source>
        <strain evidence="7 8">XJ-54</strain>
    </source>
</reference>
<feature type="domain" description="Major facilitator superfamily (MFS) profile" evidence="6">
    <location>
        <begin position="1"/>
        <end position="390"/>
    </location>
</feature>
<feature type="transmembrane region" description="Helical" evidence="5">
    <location>
        <begin position="246"/>
        <end position="267"/>
    </location>
</feature>
<feature type="transmembrane region" description="Helical" evidence="5">
    <location>
        <begin position="274"/>
        <end position="292"/>
    </location>
</feature>
<evidence type="ECO:0000256" key="1">
    <source>
        <dbReference type="ARBA" id="ARBA00004651"/>
    </source>
</evidence>
<dbReference type="Pfam" id="PF07690">
    <property type="entry name" value="MFS_1"/>
    <property type="match status" value="1"/>
</dbReference>
<evidence type="ECO:0000259" key="6">
    <source>
        <dbReference type="PROSITE" id="PS50850"/>
    </source>
</evidence>
<feature type="transmembrane region" description="Helical" evidence="5">
    <location>
        <begin position="76"/>
        <end position="95"/>
    </location>
</feature>
<dbReference type="EMBL" id="JH636049">
    <property type="protein sequence ID" value="EID54678.1"/>
    <property type="molecule type" value="Genomic_DNA"/>
</dbReference>
<dbReference type="STRING" id="882086.SacxiDRAFT_2454"/>
<dbReference type="PROSITE" id="PS50850">
    <property type="entry name" value="MFS"/>
    <property type="match status" value="1"/>
</dbReference>
<accession>I0V3H5</accession>
<sequence length="402" mass="41376">MGLQPYLHLFRIRALPTSMLLMLLIRMPIIASGVVLTLHVVSELGRGYGAAGLVGTATLLGTALGAPVLGRMIDRYGLRPVVAACGFVSCAYWVSSAHLPYPVLLMAALPAGALVIPAGSIARQVITALVPLARRRAAFSLDQVLLEVSYMIGPVVAIFVSTEYSTSVTLTAMGIANGVFALALLYLNPPVRSPGELSGSAGPSPTLRTWVSTKFVAALSIAMGGAFVLVGAELSAIAALRASGDVAWTGIVLAVMGAASLVGGLVYGVASRPASQLTLMVLLTVFTMPVGLATQNWWILALALVPMNVLCAPTLAATAATVSELVPHTVRGMAMGLQDSATRLGLGLGSPFVGFVLDNAEPGWGFVTAAAGGLCFAAVGAILSLRGRRREHTAATSPRQHA</sequence>
<gene>
    <name evidence="7" type="ORF">SacxiDRAFT_2454</name>
</gene>
<feature type="transmembrane region" description="Helical" evidence="5">
    <location>
        <begin position="144"/>
        <end position="162"/>
    </location>
</feature>
<feature type="transmembrane region" description="Helical" evidence="5">
    <location>
        <begin position="20"/>
        <end position="41"/>
    </location>
</feature>
<keyword evidence="2 5" id="KW-0812">Transmembrane</keyword>
<feature type="transmembrane region" description="Helical" evidence="5">
    <location>
        <begin position="215"/>
        <end position="240"/>
    </location>
</feature>
<dbReference type="eggNOG" id="COG2814">
    <property type="taxonomic scope" value="Bacteria"/>
</dbReference>
<evidence type="ECO:0000256" key="5">
    <source>
        <dbReference type="SAM" id="Phobius"/>
    </source>
</evidence>
<keyword evidence="3 5" id="KW-1133">Transmembrane helix</keyword>
<feature type="transmembrane region" description="Helical" evidence="5">
    <location>
        <begin position="168"/>
        <end position="187"/>
    </location>
</feature>
<name>I0V3H5_9PSEU</name>
<proteinExistence type="predicted"/>
<feature type="transmembrane region" description="Helical" evidence="5">
    <location>
        <begin position="47"/>
        <end position="69"/>
    </location>
</feature>
<dbReference type="InterPro" id="IPR036259">
    <property type="entry name" value="MFS_trans_sf"/>
</dbReference>
<dbReference type="InterPro" id="IPR020846">
    <property type="entry name" value="MFS_dom"/>
</dbReference>
<dbReference type="GO" id="GO:0022857">
    <property type="term" value="F:transmembrane transporter activity"/>
    <property type="evidence" value="ECO:0007669"/>
    <property type="project" value="InterPro"/>
</dbReference>
<evidence type="ECO:0000313" key="8">
    <source>
        <dbReference type="Proteomes" id="UP000004691"/>
    </source>
</evidence>
<evidence type="ECO:0000256" key="4">
    <source>
        <dbReference type="ARBA" id="ARBA00023136"/>
    </source>
</evidence>
<evidence type="ECO:0000256" key="3">
    <source>
        <dbReference type="ARBA" id="ARBA00022989"/>
    </source>
</evidence>
<dbReference type="Gene3D" id="1.20.1250.20">
    <property type="entry name" value="MFS general substrate transporter like domains"/>
    <property type="match status" value="1"/>
</dbReference>
<dbReference type="PANTHER" id="PTHR23542:SF1">
    <property type="entry name" value="MAJOR FACILITATOR SUPERFAMILY (MFS) PROFILE DOMAIN-CONTAINING PROTEIN"/>
    <property type="match status" value="1"/>
</dbReference>
<keyword evidence="8" id="KW-1185">Reference proteome</keyword>
<keyword evidence="4 5" id="KW-0472">Membrane</keyword>
<feature type="transmembrane region" description="Helical" evidence="5">
    <location>
        <begin position="101"/>
        <end position="123"/>
    </location>
</feature>
<dbReference type="AlphaFoldDB" id="I0V3H5"/>
<dbReference type="GO" id="GO:0005886">
    <property type="term" value="C:plasma membrane"/>
    <property type="evidence" value="ECO:0007669"/>
    <property type="project" value="UniProtKB-SubCell"/>
</dbReference>
<dbReference type="InterPro" id="IPR011701">
    <property type="entry name" value="MFS"/>
</dbReference>
<dbReference type="Proteomes" id="UP000004691">
    <property type="component" value="Unassembled WGS sequence"/>
</dbReference>
<dbReference type="HOGENOM" id="CLU_033532_1_1_11"/>
<feature type="transmembrane region" description="Helical" evidence="5">
    <location>
        <begin position="363"/>
        <end position="385"/>
    </location>
</feature>
<protein>
    <submittedName>
        <fullName evidence="7">Arabinose efflux permease family protein</fullName>
    </submittedName>
</protein>
<evidence type="ECO:0000313" key="7">
    <source>
        <dbReference type="EMBL" id="EID54678.1"/>
    </source>
</evidence>
<dbReference type="SUPFAM" id="SSF103473">
    <property type="entry name" value="MFS general substrate transporter"/>
    <property type="match status" value="1"/>
</dbReference>
<comment type="subcellular location">
    <subcellularLocation>
        <location evidence="1">Cell membrane</location>
        <topology evidence="1">Multi-pass membrane protein</topology>
    </subcellularLocation>
</comment>
<evidence type="ECO:0000256" key="2">
    <source>
        <dbReference type="ARBA" id="ARBA00022692"/>
    </source>
</evidence>
<dbReference type="OrthoDB" id="4229605at2"/>
<dbReference type="RefSeq" id="WP_006238824.1">
    <property type="nucleotide sequence ID" value="NZ_JH636049.1"/>
</dbReference>